<gene>
    <name evidence="1" type="ORF">SAMN05421507_12347</name>
</gene>
<dbReference type="RefSeq" id="WP_143022983.1">
    <property type="nucleotide sequence ID" value="NZ_FNIX01000023.1"/>
</dbReference>
<organism evidence="1 2">
    <name type="scientific">Lentzea jiangxiensis</name>
    <dbReference type="NCBI Taxonomy" id="641025"/>
    <lineage>
        <taxon>Bacteria</taxon>
        <taxon>Bacillati</taxon>
        <taxon>Actinomycetota</taxon>
        <taxon>Actinomycetes</taxon>
        <taxon>Pseudonocardiales</taxon>
        <taxon>Pseudonocardiaceae</taxon>
        <taxon>Lentzea</taxon>
    </lineage>
</organism>
<dbReference type="Proteomes" id="UP000199691">
    <property type="component" value="Unassembled WGS sequence"/>
</dbReference>
<protein>
    <recommendedName>
        <fullName evidence="3">DUF4254 domain-containing protein</fullName>
    </recommendedName>
</protein>
<dbReference type="InterPro" id="IPR025350">
    <property type="entry name" value="DUF4254"/>
</dbReference>
<proteinExistence type="predicted"/>
<reference evidence="2" key="1">
    <citation type="submission" date="2016-10" db="EMBL/GenBank/DDBJ databases">
        <authorList>
            <person name="Varghese N."/>
            <person name="Submissions S."/>
        </authorList>
    </citation>
    <scope>NUCLEOTIDE SEQUENCE [LARGE SCALE GENOMIC DNA]</scope>
    <source>
        <strain evidence="2">CGMCC 4.6609</strain>
    </source>
</reference>
<accession>A0A1H0WVC7</accession>
<evidence type="ECO:0008006" key="3">
    <source>
        <dbReference type="Google" id="ProtNLM"/>
    </source>
</evidence>
<dbReference type="OrthoDB" id="3352146at2"/>
<evidence type="ECO:0000313" key="2">
    <source>
        <dbReference type="Proteomes" id="UP000199691"/>
    </source>
</evidence>
<sequence length="196" mass="20730">MTSMNVPMIALQDDQLGEIDGGDTPSVVLGIPCSTAVTRACVLASNGAHTHPVLAAVASLAGQHQLRAEAHRSACDPFADDRLVAAATRLVNAADAACTVLVDRINIWAAIAITDTRTAVVHTETFGQLVSRLVAAWTQWHLLDIATALAGKTQVREALHRVSELSIGYDDLVADLHNGRRRLPRVGFMTGPVVAA</sequence>
<keyword evidence="2" id="KW-1185">Reference proteome</keyword>
<name>A0A1H0WVC7_9PSEU</name>
<evidence type="ECO:0000313" key="1">
    <source>
        <dbReference type="EMBL" id="SDP94176.1"/>
    </source>
</evidence>
<dbReference type="STRING" id="641025.SAMN05421507_12347"/>
<dbReference type="EMBL" id="FNIX01000023">
    <property type="protein sequence ID" value="SDP94176.1"/>
    <property type="molecule type" value="Genomic_DNA"/>
</dbReference>
<dbReference type="Pfam" id="PF14063">
    <property type="entry name" value="DUF4254"/>
    <property type="match status" value="1"/>
</dbReference>
<dbReference type="AlphaFoldDB" id="A0A1H0WVC7"/>